<proteinExistence type="inferred from homology"/>
<organism evidence="10 11">
    <name type="scientific">Roseibium alexandrii (strain DSM 17067 / NCIMB 14079 / DFL-11)</name>
    <name type="common">Labrenzia alexandrii</name>
    <dbReference type="NCBI Taxonomy" id="244592"/>
    <lineage>
        <taxon>Bacteria</taxon>
        <taxon>Pseudomonadati</taxon>
        <taxon>Pseudomonadota</taxon>
        <taxon>Alphaproteobacteria</taxon>
        <taxon>Hyphomicrobiales</taxon>
        <taxon>Stappiaceae</taxon>
        <taxon>Roseibium</taxon>
    </lineage>
</organism>
<reference evidence="10 11" key="1">
    <citation type="submission" date="2008-01" db="EMBL/GenBank/DDBJ databases">
        <authorList>
            <person name="Wagner-Dobler I."/>
            <person name="Ferriera S."/>
            <person name="Johnson J."/>
            <person name="Kravitz S."/>
            <person name="Beeson K."/>
            <person name="Sutton G."/>
            <person name="Rogers Y.-H."/>
            <person name="Friedman R."/>
            <person name="Frazier M."/>
            <person name="Venter J.C."/>
        </authorList>
    </citation>
    <scope>NUCLEOTIDE SEQUENCE [LARGE SCALE GENOMIC DNA]</scope>
    <source>
        <strain evidence="11">DSM 17067 / NCIMB 14079 / DFL-11</strain>
    </source>
</reference>
<name>A0A5E8H2A6_ROSAD</name>
<keyword evidence="5" id="KW-0949">S-adenosyl-L-methionine</keyword>
<accession>A0A5E8H2A6</accession>
<evidence type="ECO:0000256" key="7">
    <source>
        <dbReference type="ARBA" id="ARBA00047942"/>
    </source>
</evidence>
<evidence type="ECO:0000256" key="3">
    <source>
        <dbReference type="ARBA" id="ARBA00022603"/>
    </source>
</evidence>
<evidence type="ECO:0000256" key="4">
    <source>
        <dbReference type="ARBA" id="ARBA00022679"/>
    </source>
</evidence>
<dbReference type="Pfam" id="PF02384">
    <property type="entry name" value="N6_Mtase"/>
    <property type="match status" value="1"/>
</dbReference>
<dbReference type="GO" id="GO:0009007">
    <property type="term" value="F:site-specific DNA-methyltransferase (adenine-specific) activity"/>
    <property type="evidence" value="ECO:0007669"/>
    <property type="project" value="UniProtKB-EC"/>
</dbReference>
<dbReference type="PANTHER" id="PTHR42933:SF3">
    <property type="entry name" value="TYPE I RESTRICTION ENZYME MJAVIII METHYLASE SUBUNIT"/>
    <property type="match status" value="1"/>
</dbReference>
<protein>
    <recommendedName>
        <fullName evidence="2">site-specific DNA-methyltransferase (adenine-specific)</fullName>
        <ecNumber evidence="2">2.1.1.72</ecNumber>
    </recommendedName>
</protein>
<dbReference type="Gene3D" id="3.40.50.150">
    <property type="entry name" value="Vaccinia Virus protein VP39"/>
    <property type="match status" value="1"/>
</dbReference>
<evidence type="ECO:0000313" key="11">
    <source>
        <dbReference type="Proteomes" id="UP000004703"/>
    </source>
</evidence>
<comment type="similarity">
    <text evidence="1">Belongs to the N(4)/N(6)-methyltransferase family.</text>
</comment>
<evidence type="ECO:0000256" key="5">
    <source>
        <dbReference type="ARBA" id="ARBA00022691"/>
    </source>
</evidence>
<dbReference type="Proteomes" id="UP000004703">
    <property type="component" value="Chromosome"/>
</dbReference>
<keyword evidence="6" id="KW-0680">Restriction system</keyword>
<dbReference type="InterPro" id="IPR022749">
    <property type="entry name" value="D12N6_MeTrfase_N"/>
</dbReference>
<reference evidence="10 11" key="2">
    <citation type="submission" date="2013-04" db="EMBL/GenBank/DDBJ databases">
        <authorList>
            <person name="Fiebig A."/>
            <person name="Pradella S."/>
            <person name="Wagner-Doebler I."/>
        </authorList>
    </citation>
    <scope>NUCLEOTIDE SEQUENCE [LARGE SCALE GENOMIC DNA]</scope>
    <source>
        <strain evidence="11">DSM 17067 / NCIMB 14079 / DFL-11</strain>
    </source>
</reference>
<dbReference type="InterPro" id="IPR029063">
    <property type="entry name" value="SAM-dependent_MTases_sf"/>
</dbReference>
<evidence type="ECO:0000256" key="2">
    <source>
        <dbReference type="ARBA" id="ARBA00011900"/>
    </source>
</evidence>
<dbReference type="InterPro" id="IPR003356">
    <property type="entry name" value="DNA_methylase_A-5"/>
</dbReference>
<dbReference type="PANTHER" id="PTHR42933">
    <property type="entry name" value="SLR6095 PROTEIN"/>
    <property type="match status" value="1"/>
</dbReference>
<gene>
    <name evidence="10" type="ORF">SADFL11_3261</name>
</gene>
<dbReference type="InterPro" id="IPR038333">
    <property type="entry name" value="T1MK-like_N_sf"/>
</dbReference>
<dbReference type="GO" id="GO:0032259">
    <property type="term" value="P:methylation"/>
    <property type="evidence" value="ECO:0007669"/>
    <property type="project" value="UniProtKB-KW"/>
</dbReference>
<sequence>MITGELRSKIDSVWNAFWAGGIANPLEVIEQITYLLFMRGLDDIQTLEERKATRFDKPVERVIFPDGNDPRDRPYSDLRWSRFKDKAPAEMFEIVSEHVFPFLRELAGNDTAHAEHMKGARFTIPTPALLAKVVDLLSEIPMEDRDTKGDLYEYMLAKIASAGQNGQFRTPRHIIQLMVELTRPTPKDTICDPAAGTAGFLVAAGEYLREKNPELFRDEDLRKHFHEGMFHGYDFDATMLRIGSMNMQLHGIEGGDIRYKDSLAEDHAGDTDAYSLILANPPFAGSLDYETTAKDLLKIVKTKKTELLFMALFLKLLKPGGRAAVIVPDGVLFGSSKAHKELRRMLVEDHKLDGIIKLPSGVFKPYAGVSTAIVLFTKTNSGGTHHVWFYDVQADGLSLDDKRQFLLDAEKLGPVPEVALSAEEHTKNNLPDLLARWWEKDGAELKRARTQQSFCVPKADIAAAGYDLSINRYKEVVHETVDHRPPQEIIAELKLLEAEITAGLDELEAML</sequence>
<dbReference type="RefSeq" id="WP_008194275.1">
    <property type="nucleotide sequence ID" value="NZ_CM011002.1"/>
</dbReference>
<feature type="domain" description="DNA methylase adenine-specific" evidence="8">
    <location>
        <begin position="144"/>
        <end position="477"/>
    </location>
</feature>
<evidence type="ECO:0000259" key="9">
    <source>
        <dbReference type="Pfam" id="PF12161"/>
    </source>
</evidence>
<dbReference type="GO" id="GO:0009307">
    <property type="term" value="P:DNA restriction-modification system"/>
    <property type="evidence" value="ECO:0007669"/>
    <property type="project" value="UniProtKB-KW"/>
</dbReference>
<evidence type="ECO:0000259" key="8">
    <source>
        <dbReference type="Pfam" id="PF02384"/>
    </source>
</evidence>
<evidence type="ECO:0000313" key="10">
    <source>
        <dbReference type="EMBL" id="EEE45972.1"/>
    </source>
</evidence>
<dbReference type="Pfam" id="PF12161">
    <property type="entry name" value="HsdM_N"/>
    <property type="match status" value="1"/>
</dbReference>
<evidence type="ECO:0000256" key="6">
    <source>
        <dbReference type="ARBA" id="ARBA00022747"/>
    </source>
</evidence>
<dbReference type="EC" id="2.1.1.72" evidence="2"/>
<dbReference type="GO" id="GO:0003677">
    <property type="term" value="F:DNA binding"/>
    <property type="evidence" value="ECO:0007669"/>
    <property type="project" value="InterPro"/>
</dbReference>
<feature type="domain" description="N6 adenine-specific DNA methyltransferase N-terminal" evidence="9">
    <location>
        <begin position="6"/>
        <end position="136"/>
    </location>
</feature>
<dbReference type="SUPFAM" id="SSF53335">
    <property type="entry name" value="S-adenosyl-L-methionine-dependent methyltransferases"/>
    <property type="match status" value="1"/>
</dbReference>
<dbReference type="GO" id="GO:0008170">
    <property type="term" value="F:N-methyltransferase activity"/>
    <property type="evidence" value="ECO:0007669"/>
    <property type="project" value="InterPro"/>
</dbReference>
<comment type="caution">
    <text evidence="10">The sequence shown here is derived from an EMBL/GenBank/DDBJ whole genome shotgun (WGS) entry which is preliminary data.</text>
</comment>
<dbReference type="AlphaFoldDB" id="A0A5E8H2A6"/>
<dbReference type="EMBL" id="ACCU02000004">
    <property type="protein sequence ID" value="EEE45972.1"/>
    <property type="molecule type" value="Genomic_DNA"/>
</dbReference>
<dbReference type="PRINTS" id="PR00507">
    <property type="entry name" value="N12N6MTFRASE"/>
</dbReference>
<dbReference type="Gene3D" id="1.20.1260.30">
    <property type="match status" value="1"/>
</dbReference>
<dbReference type="PROSITE" id="PS00092">
    <property type="entry name" value="N6_MTASE"/>
    <property type="match status" value="1"/>
</dbReference>
<comment type="catalytic activity">
    <reaction evidence="7">
        <text>a 2'-deoxyadenosine in DNA + S-adenosyl-L-methionine = an N(6)-methyl-2'-deoxyadenosine in DNA + S-adenosyl-L-homocysteine + H(+)</text>
        <dbReference type="Rhea" id="RHEA:15197"/>
        <dbReference type="Rhea" id="RHEA-COMP:12418"/>
        <dbReference type="Rhea" id="RHEA-COMP:12419"/>
        <dbReference type="ChEBI" id="CHEBI:15378"/>
        <dbReference type="ChEBI" id="CHEBI:57856"/>
        <dbReference type="ChEBI" id="CHEBI:59789"/>
        <dbReference type="ChEBI" id="CHEBI:90615"/>
        <dbReference type="ChEBI" id="CHEBI:90616"/>
        <dbReference type="EC" id="2.1.1.72"/>
    </reaction>
</comment>
<evidence type="ECO:0000256" key="1">
    <source>
        <dbReference type="ARBA" id="ARBA00006594"/>
    </source>
</evidence>
<dbReference type="InterPro" id="IPR002052">
    <property type="entry name" value="DNA_methylase_N6_adenine_CS"/>
</dbReference>
<keyword evidence="3 10" id="KW-0489">Methyltransferase</keyword>
<keyword evidence="4 10" id="KW-0808">Transferase</keyword>
<dbReference type="InterPro" id="IPR051537">
    <property type="entry name" value="DNA_Adenine_Mtase"/>
</dbReference>